<dbReference type="PIRSF" id="PIRSF028162">
    <property type="entry name" value="BcbE_prd"/>
    <property type="match status" value="1"/>
</dbReference>
<reference evidence="4 5" key="1">
    <citation type="submission" date="2018-06" db="EMBL/GenBank/DDBJ databases">
        <title>Paenibacillus imtechensis sp. nov.</title>
        <authorList>
            <person name="Pinnaka A.K."/>
            <person name="Singh H."/>
            <person name="Kaur M."/>
        </authorList>
    </citation>
    <scope>NUCLEOTIDE SEQUENCE [LARGE SCALE GENOMIC DNA]</scope>
    <source>
        <strain evidence="4 5">SMB1</strain>
    </source>
</reference>
<keyword evidence="2" id="KW-0548">Nucleotidyltransferase</keyword>
<dbReference type="InterPro" id="IPR050065">
    <property type="entry name" value="GlmU-like"/>
</dbReference>
<protein>
    <recommendedName>
        <fullName evidence="3">Nucleotidyl transferase domain-containing protein</fullName>
    </recommendedName>
</protein>
<proteinExistence type="predicted"/>
<evidence type="ECO:0000256" key="2">
    <source>
        <dbReference type="ARBA" id="ARBA00022695"/>
    </source>
</evidence>
<dbReference type="SUPFAM" id="SSF53448">
    <property type="entry name" value="Nucleotide-diphospho-sugar transferases"/>
    <property type="match status" value="1"/>
</dbReference>
<evidence type="ECO:0000259" key="3">
    <source>
        <dbReference type="Pfam" id="PF00483"/>
    </source>
</evidence>
<dbReference type="GO" id="GO:0016779">
    <property type="term" value="F:nucleotidyltransferase activity"/>
    <property type="evidence" value="ECO:0007669"/>
    <property type="project" value="UniProtKB-KW"/>
</dbReference>
<gene>
    <name evidence="4" type="ORF">DNH61_12185</name>
</gene>
<evidence type="ECO:0000313" key="5">
    <source>
        <dbReference type="Proteomes" id="UP000249522"/>
    </source>
</evidence>
<comment type="caution">
    <text evidence="4">The sequence shown here is derived from an EMBL/GenBank/DDBJ whole genome shotgun (WGS) entry which is preliminary data.</text>
</comment>
<dbReference type="RefSeq" id="WP_111146933.1">
    <property type="nucleotide sequence ID" value="NZ_QKRB01000044.1"/>
</dbReference>
<accession>A0A2W1LLC5</accession>
<dbReference type="InterPro" id="IPR005835">
    <property type="entry name" value="NTP_transferase_dom"/>
</dbReference>
<keyword evidence="5" id="KW-1185">Reference proteome</keyword>
<feature type="domain" description="Nucleotidyl transferase" evidence="3">
    <location>
        <begin position="8"/>
        <end position="177"/>
    </location>
</feature>
<dbReference type="InterPro" id="IPR016873">
    <property type="entry name" value="Caps_polysacc_synth_BcbE_prd"/>
</dbReference>
<dbReference type="Proteomes" id="UP000249522">
    <property type="component" value="Unassembled WGS sequence"/>
</dbReference>
<sequence length="245" mass="27415">MNIVIPLAGEGRRFQEAGFHVPKMLIDVAGRPMLYWALDSLLPFFQNHHFIFVVQQAHLNSTDLEQVIYRRCPEAAVVALDRKTRGQAESVWEARSVMCQSDPLLIFNGDTYVGTDIGRALSEDAGSLDGLINVFQSSDPSFSYVELHGNELVRSVREKRVISPWATSGLYYFRTAAEYLRLVSQAVEEDVPAGEGEWYVSEIYNLMIRAGGRVGIDRALFCHPLGTPSQMDAFINIQRSQGGMP</sequence>
<evidence type="ECO:0000256" key="1">
    <source>
        <dbReference type="ARBA" id="ARBA00022679"/>
    </source>
</evidence>
<dbReference type="EMBL" id="QKRB01000044">
    <property type="protein sequence ID" value="PZD95304.1"/>
    <property type="molecule type" value="Genomic_DNA"/>
</dbReference>
<evidence type="ECO:0000313" key="4">
    <source>
        <dbReference type="EMBL" id="PZD95304.1"/>
    </source>
</evidence>
<dbReference type="Pfam" id="PF00483">
    <property type="entry name" value="NTP_transferase"/>
    <property type="match status" value="1"/>
</dbReference>
<dbReference type="AlphaFoldDB" id="A0A2W1LLC5"/>
<organism evidence="4 5">
    <name type="scientific">Paenibacillus sambharensis</name>
    <dbReference type="NCBI Taxonomy" id="1803190"/>
    <lineage>
        <taxon>Bacteria</taxon>
        <taxon>Bacillati</taxon>
        <taxon>Bacillota</taxon>
        <taxon>Bacilli</taxon>
        <taxon>Bacillales</taxon>
        <taxon>Paenibacillaceae</taxon>
        <taxon>Paenibacillus</taxon>
    </lineage>
</organism>
<keyword evidence="1" id="KW-0808">Transferase</keyword>
<dbReference type="PANTHER" id="PTHR43584">
    <property type="entry name" value="NUCLEOTIDYL TRANSFERASE"/>
    <property type="match status" value="1"/>
</dbReference>
<dbReference type="InterPro" id="IPR029044">
    <property type="entry name" value="Nucleotide-diphossugar_trans"/>
</dbReference>
<dbReference type="OrthoDB" id="9788272at2"/>
<dbReference type="Gene3D" id="3.90.550.10">
    <property type="entry name" value="Spore Coat Polysaccharide Biosynthesis Protein SpsA, Chain A"/>
    <property type="match status" value="1"/>
</dbReference>
<dbReference type="PANTHER" id="PTHR43584:SF8">
    <property type="entry name" value="N-ACETYLMURAMATE ALPHA-1-PHOSPHATE URIDYLYLTRANSFERASE"/>
    <property type="match status" value="1"/>
</dbReference>
<name>A0A2W1LLC5_9BACL</name>